<sequence>MRGASLIQGSVDRGVLVPSAAPDPPGDLRWTGRLHETTQLRSGVNYKRSSRSVRRSVSLTLCDFGCTLRAPRTSGSVPVPDLSLTTSKAQYAPFL</sequence>
<name>A0AAV7TRI1_PLEWA</name>
<organism evidence="1 2">
    <name type="scientific">Pleurodeles waltl</name>
    <name type="common">Iberian ribbed newt</name>
    <dbReference type="NCBI Taxonomy" id="8319"/>
    <lineage>
        <taxon>Eukaryota</taxon>
        <taxon>Metazoa</taxon>
        <taxon>Chordata</taxon>
        <taxon>Craniata</taxon>
        <taxon>Vertebrata</taxon>
        <taxon>Euteleostomi</taxon>
        <taxon>Amphibia</taxon>
        <taxon>Batrachia</taxon>
        <taxon>Caudata</taxon>
        <taxon>Salamandroidea</taxon>
        <taxon>Salamandridae</taxon>
        <taxon>Pleurodelinae</taxon>
        <taxon>Pleurodeles</taxon>
    </lineage>
</organism>
<dbReference type="EMBL" id="JANPWB010000006">
    <property type="protein sequence ID" value="KAJ1178277.1"/>
    <property type="molecule type" value="Genomic_DNA"/>
</dbReference>
<proteinExistence type="predicted"/>
<evidence type="ECO:0000313" key="1">
    <source>
        <dbReference type="EMBL" id="KAJ1178277.1"/>
    </source>
</evidence>
<dbReference type="Proteomes" id="UP001066276">
    <property type="component" value="Chromosome 3_2"/>
</dbReference>
<accession>A0AAV7TRI1</accession>
<keyword evidence="2" id="KW-1185">Reference proteome</keyword>
<gene>
    <name evidence="1" type="ORF">NDU88_003524</name>
</gene>
<comment type="caution">
    <text evidence="1">The sequence shown here is derived from an EMBL/GenBank/DDBJ whole genome shotgun (WGS) entry which is preliminary data.</text>
</comment>
<dbReference type="AlphaFoldDB" id="A0AAV7TRI1"/>
<evidence type="ECO:0000313" key="2">
    <source>
        <dbReference type="Proteomes" id="UP001066276"/>
    </source>
</evidence>
<reference evidence="1" key="1">
    <citation type="journal article" date="2022" name="bioRxiv">
        <title>Sequencing and chromosome-scale assembly of the giantPleurodeles waltlgenome.</title>
        <authorList>
            <person name="Brown T."/>
            <person name="Elewa A."/>
            <person name="Iarovenko S."/>
            <person name="Subramanian E."/>
            <person name="Araus A.J."/>
            <person name="Petzold A."/>
            <person name="Susuki M."/>
            <person name="Suzuki K.-i.T."/>
            <person name="Hayashi T."/>
            <person name="Toyoda A."/>
            <person name="Oliveira C."/>
            <person name="Osipova E."/>
            <person name="Leigh N.D."/>
            <person name="Simon A."/>
            <person name="Yun M.H."/>
        </authorList>
    </citation>
    <scope>NUCLEOTIDE SEQUENCE</scope>
    <source>
        <strain evidence="1">20211129_DDA</strain>
        <tissue evidence="1">Liver</tissue>
    </source>
</reference>
<protein>
    <submittedName>
        <fullName evidence="1">Uncharacterized protein</fullName>
    </submittedName>
</protein>